<dbReference type="PANTHER" id="PTHR11827:SF46">
    <property type="entry name" value="SOLUTE CARRIER FAMILY 12 MEMBER 4"/>
    <property type="match status" value="1"/>
</dbReference>
<dbReference type="AlphaFoldDB" id="A0A8C4SU04"/>
<evidence type="ECO:0000259" key="19">
    <source>
        <dbReference type="Pfam" id="PF03522"/>
    </source>
</evidence>
<dbReference type="PRINTS" id="PR01082">
    <property type="entry name" value="KCLTRNSPORT1"/>
</dbReference>
<dbReference type="PRINTS" id="PR01081">
    <property type="entry name" value="KCLTRNSPORT"/>
</dbReference>
<dbReference type="FunFam" id="1.20.1740.10:FF:000049">
    <property type="entry name" value="Solute carrier family 12 (potassium/chloride transporter), member 4"/>
    <property type="match status" value="1"/>
</dbReference>
<evidence type="ECO:0000256" key="1">
    <source>
        <dbReference type="ARBA" id="ARBA00004651"/>
    </source>
</evidence>
<evidence type="ECO:0000259" key="18">
    <source>
        <dbReference type="Pfam" id="PF00324"/>
    </source>
</evidence>
<feature type="domain" description="Amino acid permease/ SLC12A" evidence="18">
    <location>
        <begin position="411"/>
        <end position="698"/>
    </location>
</feature>
<dbReference type="GO" id="GO:0055075">
    <property type="term" value="P:potassium ion homeostasis"/>
    <property type="evidence" value="ECO:0007669"/>
    <property type="project" value="TreeGrafter"/>
</dbReference>
<reference evidence="20" key="2">
    <citation type="submission" date="2025-08" db="UniProtKB">
        <authorList>
            <consortium name="Ensembl"/>
        </authorList>
    </citation>
    <scope>IDENTIFICATION</scope>
</reference>
<evidence type="ECO:0000256" key="14">
    <source>
        <dbReference type="ARBA" id="ARBA00046331"/>
    </source>
</evidence>
<evidence type="ECO:0000313" key="21">
    <source>
        <dbReference type="Proteomes" id="UP000694620"/>
    </source>
</evidence>
<dbReference type="GO" id="GO:0005886">
    <property type="term" value="C:plasma membrane"/>
    <property type="evidence" value="ECO:0007669"/>
    <property type="project" value="UniProtKB-SubCell"/>
</dbReference>
<accession>A0A8C4SU04</accession>
<comment type="catalytic activity">
    <reaction evidence="15">
        <text>K(+)(in) + chloride(in) = K(+)(out) + chloride(out)</text>
        <dbReference type="Rhea" id="RHEA:72427"/>
        <dbReference type="ChEBI" id="CHEBI:17996"/>
        <dbReference type="ChEBI" id="CHEBI:29103"/>
    </reaction>
</comment>
<evidence type="ECO:0000256" key="2">
    <source>
        <dbReference type="ARBA" id="ARBA00022448"/>
    </source>
</evidence>
<keyword evidence="2" id="KW-0813">Transport</keyword>
<evidence type="ECO:0000256" key="5">
    <source>
        <dbReference type="ARBA" id="ARBA00022553"/>
    </source>
</evidence>
<feature type="transmembrane region" description="Helical" evidence="17">
    <location>
        <begin position="459"/>
        <end position="485"/>
    </location>
</feature>
<dbReference type="InterPro" id="IPR000076">
    <property type="entry name" value="KCL_cotranspt"/>
</dbReference>
<keyword evidence="21" id="KW-1185">Reference proteome</keyword>
<keyword evidence="11 17" id="KW-0472">Membrane</keyword>
<keyword evidence="10" id="KW-0406">Ion transport</keyword>
<evidence type="ECO:0000313" key="20">
    <source>
        <dbReference type="Ensembl" id="ENSECRP00000022167.1"/>
    </source>
</evidence>
<name>A0A8C4SU04_ERPCA</name>
<feature type="transmembrane region" description="Helical" evidence="17">
    <location>
        <begin position="617"/>
        <end position="641"/>
    </location>
</feature>
<protein>
    <submittedName>
        <fullName evidence="20">Solute carrier family 12 member 4</fullName>
    </submittedName>
</protein>
<feature type="transmembrane region" description="Helical" evidence="17">
    <location>
        <begin position="121"/>
        <end position="144"/>
    </location>
</feature>
<keyword evidence="6 17" id="KW-0812">Transmembrane</keyword>
<dbReference type="GeneTree" id="ENSGT00940000157672"/>
<dbReference type="InterPro" id="IPR018491">
    <property type="entry name" value="SLC12_C"/>
</dbReference>
<dbReference type="FunFam" id="1.20.1740.10:FF:000040">
    <property type="entry name" value="Solute carrier family 12 member 6"/>
    <property type="match status" value="1"/>
</dbReference>
<keyword evidence="4" id="KW-0633">Potassium transport</keyword>
<evidence type="ECO:0000256" key="6">
    <source>
        <dbReference type="ARBA" id="ARBA00022692"/>
    </source>
</evidence>
<dbReference type="GO" id="GO:0007268">
    <property type="term" value="P:chemical synaptic transmission"/>
    <property type="evidence" value="ECO:0007669"/>
    <property type="project" value="TreeGrafter"/>
</dbReference>
<evidence type="ECO:0000256" key="16">
    <source>
        <dbReference type="SAM" id="MobiDB-lite"/>
    </source>
</evidence>
<feature type="domain" description="SLC12A transporter C-terminal" evidence="19">
    <location>
        <begin position="712"/>
        <end position="830"/>
    </location>
</feature>
<keyword evidence="5" id="KW-0597">Phosphoprotein</keyword>
<evidence type="ECO:0000256" key="17">
    <source>
        <dbReference type="SAM" id="Phobius"/>
    </source>
</evidence>
<feature type="transmembrane region" description="Helical" evidence="17">
    <location>
        <begin position="411"/>
        <end position="439"/>
    </location>
</feature>
<keyword evidence="8" id="KW-0630">Potassium</keyword>
<proteinExistence type="inferred from homology"/>
<feature type="transmembrane region" description="Helical" evidence="17">
    <location>
        <begin position="203"/>
        <end position="228"/>
    </location>
</feature>
<dbReference type="GO" id="GO:0055064">
    <property type="term" value="P:chloride ion homeostasis"/>
    <property type="evidence" value="ECO:0007669"/>
    <property type="project" value="TreeGrafter"/>
</dbReference>
<dbReference type="GO" id="GO:0045202">
    <property type="term" value="C:synapse"/>
    <property type="evidence" value="ECO:0007669"/>
    <property type="project" value="GOC"/>
</dbReference>
<keyword evidence="3" id="KW-1003">Cell membrane</keyword>
<evidence type="ECO:0000256" key="8">
    <source>
        <dbReference type="ARBA" id="ARBA00022958"/>
    </source>
</evidence>
<evidence type="ECO:0000256" key="10">
    <source>
        <dbReference type="ARBA" id="ARBA00023065"/>
    </source>
</evidence>
<dbReference type="InterPro" id="IPR004841">
    <property type="entry name" value="AA-permease/SLC12A_dom"/>
</dbReference>
<dbReference type="Pfam" id="PF03522">
    <property type="entry name" value="SLC12"/>
    <property type="match status" value="2"/>
</dbReference>
<feature type="domain" description="Amino acid permease/ SLC12A" evidence="18">
    <location>
        <begin position="127"/>
        <end position="302"/>
    </location>
</feature>
<dbReference type="NCBIfam" id="TIGR00930">
    <property type="entry name" value="2a30"/>
    <property type="match status" value="1"/>
</dbReference>
<dbReference type="GO" id="GO:1990573">
    <property type="term" value="P:potassium ion import across plasma membrane"/>
    <property type="evidence" value="ECO:0007669"/>
    <property type="project" value="TreeGrafter"/>
</dbReference>
<feature type="region of interest" description="Disordered" evidence="16">
    <location>
        <begin position="32"/>
        <end position="53"/>
    </location>
</feature>
<feature type="transmembrane region" description="Helical" evidence="17">
    <location>
        <begin position="279"/>
        <end position="298"/>
    </location>
</feature>
<evidence type="ECO:0000256" key="11">
    <source>
        <dbReference type="ARBA" id="ARBA00023136"/>
    </source>
</evidence>
<evidence type="ECO:0000256" key="4">
    <source>
        <dbReference type="ARBA" id="ARBA00022538"/>
    </source>
</evidence>
<reference evidence="20" key="1">
    <citation type="submission" date="2021-06" db="EMBL/GenBank/DDBJ databases">
        <authorList>
            <consortium name="Wellcome Sanger Institute Data Sharing"/>
        </authorList>
    </citation>
    <scope>NUCLEOTIDE SEQUENCE [LARGE SCALE GENOMIC DNA]</scope>
</reference>
<feature type="transmembrane region" description="Helical" evidence="17">
    <location>
        <begin position="256"/>
        <end position="273"/>
    </location>
</feature>
<comment type="subcellular location">
    <subcellularLocation>
        <location evidence="1">Cell membrane</location>
        <topology evidence="1">Multi-pass membrane protein</topology>
    </subcellularLocation>
</comment>
<dbReference type="Gene3D" id="1.20.1740.10">
    <property type="entry name" value="Amino acid/polyamine transporter I"/>
    <property type="match status" value="1"/>
</dbReference>
<feature type="transmembrane region" description="Helical" evidence="17">
    <location>
        <begin position="156"/>
        <end position="183"/>
    </location>
</feature>
<dbReference type="GO" id="GO:0015379">
    <property type="term" value="F:potassium:chloride symporter activity"/>
    <property type="evidence" value="ECO:0007669"/>
    <property type="project" value="InterPro"/>
</dbReference>
<keyword evidence="12" id="KW-0325">Glycoprotein</keyword>
<comment type="similarity">
    <text evidence="14">Belongs to the SLC12A transporter family. K/Cl co-transporter subfamily.</text>
</comment>
<keyword evidence="13" id="KW-0868">Chloride</keyword>
<dbReference type="Ensembl" id="ENSECRT00000022639.1">
    <property type="protein sequence ID" value="ENSECRP00000022167.1"/>
    <property type="gene ID" value="ENSECRG00000014688.1"/>
</dbReference>
<feature type="transmembrane region" description="Helical" evidence="17">
    <location>
        <begin position="583"/>
        <end position="605"/>
    </location>
</feature>
<evidence type="ECO:0000256" key="12">
    <source>
        <dbReference type="ARBA" id="ARBA00023180"/>
    </source>
</evidence>
<evidence type="ECO:0000256" key="7">
    <source>
        <dbReference type="ARBA" id="ARBA00022847"/>
    </source>
</evidence>
<dbReference type="PANTHER" id="PTHR11827">
    <property type="entry name" value="SOLUTE CARRIER FAMILY 12, CATION COTRANSPORTERS"/>
    <property type="match status" value="1"/>
</dbReference>
<evidence type="ECO:0000256" key="13">
    <source>
        <dbReference type="ARBA" id="ARBA00023214"/>
    </source>
</evidence>
<dbReference type="Proteomes" id="UP000694620">
    <property type="component" value="Chromosome 9"/>
</dbReference>
<dbReference type="Pfam" id="PF00324">
    <property type="entry name" value="AA_permease"/>
    <property type="match status" value="2"/>
</dbReference>
<feature type="transmembrane region" description="Helical" evidence="17">
    <location>
        <begin position="559"/>
        <end position="577"/>
    </location>
</feature>
<evidence type="ECO:0000256" key="3">
    <source>
        <dbReference type="ARBA" id="ARBA00022475"/>
    </source>
</evidence>
<organism evidence="20 21">
    <name type="scientific">Erpetoichthys calabaricus</name>
    <name type="common">Rope fish</name>
    <name type="synonym">Calamoichthys calabaricus</name>
    <dbReference type="NCBI Taxonomy" id="27687"/>
    <lineage>
        <taxon>Eukaryota</taxon>
        <taxon>Metazoa</taxon>
        <taxon>Chordata</taxon>
        <taxon>Craniata</taxon>
        <taxon>Vertebrata</taxon>
        <taxon>Euteleostomi</taxon>
        <taxon>Actinopterygii</taxon>
        <taxon>Polypteriformes</taxon>
        <taxon>Polypteridae</taxon>
        <taxon>Erpetoichthys</taxon>
    </lineage>
</organism>
<keyword evidence="7" id="KW-0769">Symport</keyword>
<dbReference type="InterPro" id="IPR004842">
    <property type="entry name" value="SLC12A_fam"/>
</dbReference>
<evidence type="ECO:0000256" key="15">
    <source>
        <dbReference type="ARBA" id="ARBA00047825"/>
    </source>
</evidence>
<evidence type="ECO:0000256" key="9">
    <source>
        <dbReference type="ARBA" id="ARBA00022989"/>
    </source>
</evidence>
<reference evidence="20" key="3">
    <citation type="submission" date="2025-09" db="UniProtKB">
        <authorList>
            <consortium name="Ensembl"/>
        </authorList>
    </citation>
    <scope>IDENTIFICATION</scope>
</reference>
<keyword evidence="9 17" id="KW-1133">Transmembrane helix</keyword>
<feature type="domain" description="SLC12A transporter C-terminal" evidence="19">
    <location>
        <begin position="844"/>
        <end position="1088"/>
    </location>
</feature>
<gene>
    <name evidence="20" type="primary">SLC12A4</name>
    <name evidence="20" type="synonym">slc12a4</name>
</gene>
<dbReference type="GO" id="GO:0006884">
    <property type="term" value="P:cell volume homeostasis"/>
    <property type="evidence" value="ECO:0007669"/>
    <property type="project" value="TreeGrafter"/>
</dbReference>
<sequence>MPHFTVVPVEDSGRSNYDSLEGINWVDYRVGERSEQGAEPPSHGNHKENSPFLNNAESAKKSDYYDKNLALFEEELDIRPKVSSLLSRLVSYTSFTQGAKEHEESESAEGSKKKVTKSPRMGTLMGVYLPCLQNIFGVILFLRLTWIVGTAGIMQAFLIVLMCCCCTLLTAISMSAVATNGVVPAGGSYFMISRSLGPEFGGAVGLCFYLGTTFAAAMYILGAIEILLKYIVPKAAIFHAEDVNDGDSAMLNNMRVYGTIFLSCMALVVFVGVKYVNKFASLFLACVIVSILSIYAGAIKSIFDPPEFPICMLGNRTLSRDLFDVCARTVVQDNVTIGSRLWENFCGSTNLTADTCDDYFIHNNITEIQGIPGLASSIIRENMWSSYLEKGAILEKASISSVDIHGSMSSFYLYVSADITTTFTVLLGIFFPSVTGIMAGSNRSGDLRDAQKSIPVGTILAIATTSLVYLSSVVLFGACIEGVVLRDKYGDAVRKNLVVGTLSWPSPWVIVIGSFFSTCGAGLQSLTGAPRLLQAIAKDNIIPFLRVFGLGKSNGEPTWALLLTAVIAELGILIASLDMVAPILSMFFLMCYLFVNLACAVQTLLRTPNWRPRFKYYHWALSFLGMSMCLALMFISSWYYAIVAMGIAGMIYKYIEYQGAEKEWGDGIRGLSLSAARYALLRLEAGPPHTKNWRPQLLVLLKLDEDLHVKYPRLLTFASQLKAGKGLTIVGSVIQGNFLENMAESQASEQAIKNMMEIEKVKGFCQVIVANKVREGIAHLIQSCGLGGMKHNTVVLGWPYGWRQSEDPRAWKTFINTVRCTTAAQLALMVPKNVSFYPGNHERFTEGHIDVWWIVHDGGMLMLLPFLLKQHKVWRKCKMRIFTVAQMDDNSIQMKKDLATFLYQLRIEAEVEVVEMHDSDISAYTYERTLMMEQRSQMLKQMRLSSAERGREAQLIKDRHSIIRMGSLYSDEEEEIIDTVPEKIQMTWTKDKYEAERRNRKNAPDNFRELISIKPNQSNVRRMHTAVKLNEVIVNRSHDAKLVLLNMPGPPKNSEGDENWILLSVLTEGLERVLLVRGGGREVITIYS</sequence>
<dbReference type="InterPro" id="IPR000622">
    <property type="entry name" value="KCC1"/>
</dbReference>